<name>A0A645JQF9_9ZZZZ</name>
<reference evidence="1" key="1">
    <citation type="submission" date="2019-08" db="EMBL/GenBank/DDBJ databases">
        <authorList>
            <person name="Kucharzyk K."/>
            <person name="Murdoch R.W."/>
            <person name="Higgins S."/>
            <person name="Loffler F."/>
        </authorList>
    </citation>
    <scope>NUCLEOTIDE SEQUENCE</scope>
</reference>
<gene>
    <name evidence="1" type="ORF">SDC9_209515</name>
</gene>
<proteinExistence type="predicted"/>
<dbReference type="AlphaFoldDB" id="A0A645JQF9"/>
<sequence>MLFYMLQQVIHGLIIEREIIGLLWRQFIFLGLHFRGTVDKVRDCIPERNQILIAVSFIITHHFV</sequence>
<comment type="caution">
    <text evidence="1">The sequence shown here is derived from an EMBL/GenBank/DDBJ whole genome shotgun (WGS) entry which is preliminary data.</text>
</comment>
<accession>A0A645JQF9</accession>
<organism evidence="1">
    <name type="scientific">bioreactor metagenome</name>
    <dbReference type="NCBI Taxonomy" id="1076179"/>
    <lineage>
        <taxon>unclassified sequences</taxon>
        <taxon>metagenomes</taxon>
        <taxon>ecological metagenomes</taxon>
    </lineage>
</organism>
<dbReference type="EMBL" id="VSSQ01138861">
    <property type="protein sequence ID" value="MPN61773.1"/>
    <property type="molecule type" value="Genomic_DNA"/>
</dbReference>
<evidence type="ECO:0000313" key="1">
    <source>
        <dbReference type="EMBL" id="MPN61773.1"/>
    </source>
</evidence>
<protein>
    <submittedName>
        <fullName evidence="1">Uncharacterized protein</fullName>
    </submittedName>
</protein>